<sequence length="181" mass="20515">MSRLQHILCRDFPRRTIALTTSEYALVFQYASLDQVAGTKYHHYTNATRCLVEFSSVSSIETSSYRLLGYGYGTLGLITLGEDVFLCVITGSSQAAMVRPGETVSRIDNVDFFCLTRAAYEDQLTYEADTQFAADELSRVFGFEDRELTTDHPFIALKKLLSDGSFYYSLDFNLTDRVQNR</sequence>
<organism evidence="2 3">
    <name type="scientific">Aspergillus sclerotialis</name>
    <dbReference type="NCBI Taxonomy" id="2070753"/>
    <lineage>
        <taxon>Eukaryota</taxon>
        <taxon>Fungi</taxon>
        <taxon>Dikarya</taxon>
        <taxon>Ascomycota</taxon>
        <taxon>Pezizomycotina</taxon>
        <taxon>Eurotiomycetes</taxon>
        <taxon>Eurotiomycetidae</taxon>
        <taxon>Eurotiales</taxon>
        <taxon>Aspergillaceae</taxon>
        <taxon>Aspergillus</taxon>
        <taxon>Aspergillus subgen. Polypaecilum</taxon>
    </lineage>
</organism>
<keyword evidence="3" id="KW-1185">Reference proteome</keyword>
<gene>
    <name evidence="2" type="ORF">PHISCL_04394</name>
</gene>
<comment type="caution">
    <text evidence="2">The sequence shown here is derived from an EMBL/GenBank/DDBJ whole genome shotgun (WGS) entry which is preliminary data.</text>
</comment>
<evidence type="ECO:0000313" key="3">
    <source>
        <dbReference type="Proteomes" id="UP000266188"/>
    </source>
</evidence>
<proteinExistence type="predicted"/>
<dbReference type="Proteomes" id="UP000266188">
    <property type="component" value="Unassembled WGS sequence"/>
</dbReference>
<dbReference type="GO" id="GO:0006629">
    <property type="term" value="P:lipid metabolic process"/>
    <property type="evidence" value="ECO:0007669"/>
    <property type="project" value="UniProtKB-ARBA"/>
</dbReference>
<dbReference type="Pfam" id="PF02383">
    <property type="entry name" value="Syja_N"/>
    <property type="match status" value="1"/>
</dbReference>
<dbReference type="GO" id="GO:0016791">
    <property type="term" value="F:phosphatase activity"/>
    <property type="evidence" value="ECO:0007669"/>
    <property type="project" value="InterPro"/>
</dbReference>
<dbReference type="EMBL" id="MVGC01000128">
    <property type="protein sequence ID" value="RJE23279.1"/>
    <property type="molecule type" value="Genomic_DNA"/>
</dbReference>
<evidence type="ECO:0000259" key="1">
    <source>
        <dbReference type="Pfam" id="PF02383"/>
    </source>
</evidence>
<protein>
    <recommendedName>
        <fullName evidence="1">SAC domain-containing protein</fullName>
    </recommendedName>
</protein>
<feature type="domain" description="SAC" evidence="1">
    <location>
        <begin position="72"/>
        <end position="181"/>
    </location>
</feature>
<dbReference type="AlphaFoldDB" id="A0A3A2ZJ52"/>
<dbReference type="InterPro" id="IPR002013">
    <property type="entry name" value="SAC_dom"/>
</dbReference>
<evidence type="ECO:0000313" key="2">
    <source>
        <dbReference type="EMBL" id="RJE23279.1"/>
    </source>
</evidence>
<accession>A0A3A2ZJ52</accession>
<name>A0A3A2ZJ52_9EURO</name>
<dbReference type="OrthoDB" id="405996at2759"/>
<reference evidence="3" key="1">
    <citation type="submission" date="2017-02" db="EMBL/GenBank/DDBJ databases">
        <authorList>
            <person name="Tafer H."/>
            <person name="Lopandic K."/>
        </authorList>
    </citation>
    <scope>NUCLEOTIDE SEQUENCE [LARGE SCALE GENOMIC DNA]</scope>
    <source>
        <strain evidence="3">CBS 366.77</strain>
    </source>
</reference>
<dbReference type="STRING" id="2070753.A0A3A2ZJ52"/>